<name>A0A511B1B3_9PROT</name>
<dbReference type="PRINTS" id="PR00344">
    <property type="entry name" value="BCTRLSENSOR"/>
</dbReference>
<evidence type="ECO:0000259" key="13">
    <source>
        <dbReference type="PROSITE" id="PS50885"/>
    </source>
</evidence>
<evidence type="ECO:0000256" key="2">
    <source>
        <dbReference type="ARBA" id="ARBA00004370"/>
    </source>
</evidence>
<dbReference type="InterPro" id="IPR003661">
    <property type="entry name" value="HisK_dim/P_dom"/>
</dbReference>
<dbReference type="CDD" id="cd00075">
    <property type="entry name" value="HATPase"/>
    <property type="match status" value="1"/>
</dbReference>
<dbReference type="InterPro" id="IPR003660">
    <property type="entry name" value="HAMP_dom"/>
</dbReference>
<dbReference type="Pfam" id="PF00672">
    <property type="entry name" value="HAMP"/>
    <property type="match status" value="1"/>
</dbReference>
<reference evidence="14 15" key="1">
    <citation type="submission" date="2019-07" db="EMBL/GenBank/DDBJ databases">
        <title>Whole genome shotgun sequence of Gluconobacter wancherniae NBRC 103581.</title>
        <authorList>
            <person name="Hosoyama A."/>
            <person name="Uohara A."/>
            <person name="Ohji S."/>
            <person name="Ichikawa N."/>
        </authorList>
    </citation>
    <scope>NUCLEOTIDE SEQUENCE [LARGE SCALE GENOMIC DNA]</scope>
    <source>
        <strain evidence="14 15">NBRC 103581</strain>
    </source>
</reference>
<feature type="domain" description="Histidine kinase" evidence="12">
    <location>
        <begin position="244"/>
        <end position="464"/>
    </location>
</feature>
<keyword evidence="9" id="KW-0902">Two-component regulatory system</keyword>
<comment type="caution">
    <text evidence="14">The sequence shown here is derived from an EMBL/GenBank/DDBJ whole genome shotgun (WGS) entry which is preliminary data.</text>
</comment>
<dbReference type="GO" id="GO:0005886">
    <property type="term" value="C:plasma membrane"/>
    <property type="evidence" value="ECO:0007669"/>
    <property type="project" value="TreeGrafter"/>
</dbReference>
<evidence type="ECO:0000256" key="3">
    <source>
        <dbReference type="ARBA" id="ARBA00012438"/>
    </source>
</evidence>
<keyword evidence="15" id="KW-1185">Reference proteome</keyword>
<dbReference type="InterPro" id="IPR050428">
    <property type="entry name" value="TCS_sensor_his_kinase"/>
</dbReference>
<evidence type="ECO:0000256" key="5">
    <source>
        <dbReference type="ARBA" id="ARBA00022679"/>
    </source>
</evidence>
<dbReference type="InterPro" id="IPR004358">
    <property type="entry name" value="Sig_transdc_His_kin-like_C"/>
</dbReference>
<comment type="subcellular location">
    <subcellularLocation>
        <location evidence="2">Membrane</location>
    </subcellularLocation>
</comment>
<dbReference type="RefSeq" id="WP_146797094.1">
    <property type="nucleotide sequence ID" value="NZ_BARC01000006.1"/>
</dbReference>
<dbReference type="InterPro" id="IPR036890">
    <property type="entry name" value="HATPase_C_sf"/>
</dbReference>
<evidence type="ECO:0000313" key="14">
    <source>
        <dbReference type="EMBL" id="GEK94208.1"/>
    </source>
</evidence>
<dbReference type="Gene3D" id="1.10.287.130">
    <property type="match status" value="1"/>
</dbReference>
<evidence type="ECO:0000256" key="8">
    <source>
        <dbReference type="ARBA" id="ARBA00022989"/>
    </source>
</evidence>
<evidence type="ECO:0000259" key="12">
    <source>
        <dbReference type="PROSITE" id="PS50109"/>
    </source>
</evidence>
<accession>A0A511B1B3</accession>
<dbReference type="InterPro" id="IPR003594">
    <property type="entry name" value="HATPase_dom"/>
</dbReference>
<dbReference type="InterPro" id="IPR036097">
    <property type="entry name" value="HisK_dim/P_sf"/>
</dbReference>
<evidence type="ECO:0000256" key="10">
    <source>
        <dbReference type="ARBA" id="ARBA00023136"/>
    </source>
</evidence>
<dbReference type="OrthoDB" id="9815202at2"/>
<keyword evidence="7 14" id="KW-0418">Kinase</keyword>
<feature type="transmembrane region" description="Helical" evidence="11">
    <location>
        <begin position="12"/>
        <end position="35"/>
    </location>
</feature>
<feature type="transmembrane region" description="Helical" evidence="11">
    <location>
        <begin position="162"/>
        <end position="181"/>
    </location>
</feature>
<evidence type="ECO:0000256" key="7">
    <source>
        <dbReference type="ARBA" id="ARBA00022777"/>
    </source>
</evidence>
<keyword evidence="5" id="KW-0808">Transferase</keyword>
<dbReference type="PANTHER" id="PTHR45436:SF8">
    <property type="entry name" value="HISTIDINE KINASE"/>
    <property type="match status" value="1"/>
</dbReference>
<dbReference type="InterPro" id="IPR005467">
    <property type="entry name" value="His_kinase_dom"/>
</dbReference>
<dbReference type="GO" id="GO:0000155">
    <property type="term" value="F:phosphorelay sensor kinase activity"/>
    <property type="evidence" value="ECO:0007669"/>
    <property type="project" value="InterPro"/>
</dbReference>
<evidence type="ECO:0000256" key="1">
    <source>
        <dbReference type="ARBA" id="ARBA00000085"/>
    </source>
</evidence>
<proteinExistence type="predicted"/>
<keyword evidence="6 11" id="KW-0812">Transmembrane</keyword>
<evidence type="ECO:0000256" key="9">
    <source>
        <dbReference type="ARBA" id="ARBA00023012"/>
    </source>
</evidence>
<dbReference type="CDD" id="cd06225">
    <property type="entry name" value="HAMP"/>
    <property type="match status" value="1"/>
</dbReference>
<dbReference type="EMBL" id="BJUZ01000002">
    <property type="protein sequence ID" value="GEK94208.1"/>
    <property type="molecule type" value="Genomic_DNA"/>
</dbReference>
<keyword evidence="4" id="KW-0597">Phosphoprotein</keyword>
<evidence type="ECO:0000313" key="15">
    <source>
        <dbReference type="Proteomes" id="UP000321230"/>
    </source>
</evidence>
<sequence length="473" mass="52316">MFQADLFRTATFRLTLAFVVAIISGMLLQFALVYVQMNGYELERSNDLLQREAALLVRETPEQLEYEVRERSKTDLRVILNGAALFDLDHNMIVGDIKTWPQGLTLASRPQRVWIDPPGDRAYEMRFLAMEVLGPPGSDHRILVLARSMHMADELRYITKRAALISVVPIVVFALLAGIFLSHRALGRVKEMHEAIDLIMDGDVHERLPAGREQDDLERLAGSVNRMLDRLEHLLDEIRNVGNDIAHDLRTPLARVRARLERAAATPHDAEYLNATIAQATLDLDQCFSIITALLRIGEIENGRRRAGFAQMDLSALIADIADLYEPIAETEGISLAVHGINQPITLYGDVDLLNEVLANLIDNAIKFTPAGGSVSVAAGAHDDGKIWLKVTDTGIGIPEDEREAVVGRFYRSDKSRHVPGSGLGLSLVSAILRLHGATLQIMANREDMKMPGSVFSVLFPAVSHNDISVTFG</sequence>
<dbReference type="AlphaFoldDB" id="A0A511B1B3"/>
<dbReference type="SMART" id="SM00387">
    <property type="entry name" value="HATPase_c"/>
    <property type="match status" value="1"/>
</dbReference>
<dbReference type="Gene3D" id="3.30.565.10">
    <property type="entry name" value="Histidine kinase-like ATPase, C-terminal domain"/>
    <property type="match status" value="1"/>
</dbReference>
<feature type="domain" description="HAMP" evidence="13">
    <location>
        <begin position="183"/>
        <end position="236"/>
    </location>
</feature>
<keyword evidence="8 11" id="KW-1133">Transmembrane helix</keyword>
<dbReference type="PROSITE" id="PS50109">
    <property type="entry name" value="HIS_KIN"/>
    <property type="match status" value="1"/>
</dbReference>
<dbReference type="PROSITE" id="PS50885">
    <property type="entry name" value="HAMP"/>
    <property type="match status" value="1"/>
</dbReference>
<dbReference type="SMART" id="SM00304">
    <property type="entry name" value="HAMP"/>
    <property type="match status" value="1"/>
</dbReference>
<dbReference type="Pfam" id="PF02518">
    <property type="entry name" value="HATPase_c"/>
    <property type="match status" value="1"/>
</dbReference>
<protein>
    <recommendedName>
        <fullName evidence="3">histidine kinase</fullName>
        <ecNumber evidence="3">2.7.13.3</ecNumber>
    </recommendedName>
</protein>
<dbReference type="PANTHER" id="PTHR45436">
    <property type="entry name" value="SENSOR HISTIDINE KINASE YKOH"/>
    <property type="match status" value="1"/>
</dbReference>
<dbReference type="SUPFAM" id="SSF55874">
    <property type="entry name" value="ATPase domain of HSP90 chaperone/DNA topoisomerase II/histidine kinase"/>
    <property type="match status" value="1"/>
</dbReference>
<dbReference type="Proteomes" id="UP000321230">
    <property type="component" value="Unassembled WGS sequence"/>
</dbReference>
<keyword evidence="10 11" id="KW-0472">Membrane</keyword>
<evidence type="ECO:0000256" key="4">
    <source>
        <dbReference type="ARBA" id="ARBA00022553"/>
    </source>
</evidence>
<dbReference type="SMART" id="SM00388">
    <property type="entry name" value="HisKA"/>
    <property type="match status" value="1"/>
</dbReference>
<dbReference type="EC" id="2.7.13.3" evidence="3"/>
<comment type="catalytic activity">
    <reaction evidence="1">
        <text>ATP + protein L-histidine = ADP + protein N-phospho-L-histidine.</text>
        <dbReference type="EC" id="2.7.13.3"/>
    </reaction>
</comment>
<organism evidence="14 15">
    <name type="scientific">Gluconobacter wancherniae NBRC 103581</name>
    <dbReference type="NCBI Taxonomy" id="656744"/>
    <lineage>
        <taxon>Bacteria</taxon>
        <taxon>Pseudomonadati</taxon>
        <taxon>Pseudomonadota</taxon>
        <taxon>Alphaproteobacteria</taxon>
        <taxon>Acetobacterales</taxon>
        <taxon>Acetobacteraceae</taxon>
        <taxon>Gluconobacter</taxon>
    </lineage>
</organism>
<evidence type="ECO:0000256" key="11">
    <source>
        <dbReference type="SAM" id="Phobius"/>
    </source>
</evidence>
<evidence type="ECO:0000256" key="6">
    <source>
        <dbReference type="ARBA" id="ARBA00022692"/>
    </source>
</evidence>
<dbReference type="CDD" id="cd00082">
    <property type="entry name" value="HisKA"/>
    <property type="match status" value="1"/>
</dbReference>
<dbReference type="SUPFAM" id="SSF158472">
    <property type="entry name" value="HAMP domain-like"/>
    <property type="match status" value="1"/>
</dbReference>
<dbReference type="SUPFAM" id="SSF47384">
    <property type="entry name" value="Homodimeric domain of signal transducing histidine kinase"/>
    <property type="match status" value="1"/>
</dbReference>
<gene>
    <name evidence="14" type="primary">ragB</name>
    <name evidence="14" type="ORF">GWA01_19780</name>
</gene>